<dbReference type="PANTHER" id="PTHR12879">
    <property type="entry name" value="SPHINGOLIPID DELTA 4 DESATURASE/C-4 HYDROXYLASE PROTEIN DES2"/>
    <property type="match status" value="1"/>
</dbReference>
<reference evidence="3 4" key="1">
    <citation type="submission" date="2018-05" db="EMBL/GenBank/DDBJ databases">
        <title>Genomic Encyclopedia of Type Strains, Phase IV (KMG-IV): sequencing the most valuable type-strain genomes for metagenomic binning, comparative biology and taxonomic classification.</title>
        <authorList>
            <person name="Goeker M."/>
        </authorList>
    </citation>
    <scope>NUCLEOTIDE SEQUENCE [LARGE SCALE GENOMIC DNA]</scope>
    <source>
        <strain evidence="3 4">DSM 16791</strain>
    </source>
</reference>
<dbReference type="Proteomes" id="UP000246352">
    <property type="component" value="Unassembled WGS sequence"/>
</dbReference>
<protein>
    <submittedName>
        <fullName evidence="3">Fatty acid desaturase</fullName>
    </submittedName>
</protein>
<organism evidence="3 4">
    <name type="scientific">Hoeflea marina</name>
    <dbReference type="NCBI Taxonomy" id="274592"/>
    <lineage>
        <taxon>Bacteria</taxon>
        <taxon>Pseudomonadati</taxon>
        <taxon>Pseudomonadota</taxon>
        <taxon>Alphaproteobacteria</taxon>
        <taxon>Hyphomicrobiales</taxon>
        <taxon>Rhizobiaceae</taxon>
        <taxon>Hoeflea</taxon>
    </lineage>
</organism>
<feature type="transmembrane region" description="Helical" evidence="1">
    <location>
        <begin position="82"/>
        <end position="102"/>
    </location>
</feature>
<keyword evidence="1" id="KW-0812">Transmembrane</keyword>
<dbReference type="PANTHER" id="PTHR12879:SF8">
    <property type="entry name" value="SPHINGOLIPID DELTA(4)-DESATURASE DES1"/>
    <property type="match status" value="1"/>
</dbReference>
<comment type="caution">
    <text evidence="3">The sequence shown here is derived from an EMBL/GenBank/DDBJ whole genome shotgun (WGS) entry which is preliminary data.</text>
</comment>
<keyword evidence="1" id="KW-0472">Membrane</keyword>
<dbReference type="Pfam" id="PF00487">
    <property type="entry name" value="FA_desaturase"/>
    <property type="match status" value="1"/>
</dbReference>
<evidence type="ECO:0000256" key="1">
    <source>
        <dbReference type="SAM" id="Phobius"/>
    </source>
</evidence>
<gene>
    <name evidence="3" type="ORF">DFR52_104488</name>
</gene>
<feature type="transmembrane region" description="Helical" evidence="1">
    <location>
        <begin position="177"/>
        <end position="203"/>
    </location>
</feature>
<dbReference type="GO" id="GO:0046513">
    <property type="term" value="P:ceramide biosynthetic process"/>
    <property type="evidence" value="ECO:0007669"/>
    <property type="project" value="TreeGrafter"/>
</dbReference>
<dbReference type="OrthoDB" id="9792534at2"/>
<feature type="transmembrane region" description="Helical" evidence="1">
    <location>
        <begin position="50"/>
        <end position="70"/>
    </location>
</feature>
<proteinExistence type="predicted"/>
<evidence type="ECO:0000313" key="3">
    <source>
        <dbReference type="EMBL" id="PWV99195.1"/>
    </source>
</evidence>
<evidence type="ECO:0000259" key="2">
    <source>
        <dbReference type="Pfam" id="PF00487"/>
    </source>
</evidence>
<keyword evidence="1" id="KW-1133">Transmembrane helix</keyword>
<dbReference type="EMBL" id="QGTR01000004">
    <property type="protein sequence ID" value="PWV99195.1"/>
    <property type="molecule type" value="Genomic_DNA"/>
</dbReference>
<dbReference type="GO" id="GO:0016020">
    <property type="term" value="C:membrane"/>
    <property type="evidence" value="ECO:0007669"/>
    <property type="project" value="GOC"/>
</dbReference>
<feature type="transmembrane region" description="Helical" evidence="1">
    <location>
        <begin position="26"/>
        <end position="44"/>
    </location>
</feature>
<name>A0A317PGP1_9HYPH</name>
<dbReference type="InterPro" id="IPR005804">
    <property type="entry name" value="FA_desaturase_dom"/>
</dbReference>
<feature type="domain" description="Fatty acid desaturase" evidence="2">
    <location>
        <begin position="50"/>
        <end position="284"/>
    </location>
</feature>
<evidence type="ECO:0000313" key="4">
    <source>
        <dbReference type="Proteomes" id="UP000246352"/>
    </source>
</evidence>
<dbReference type="GO" id="GO:0042284">
    <property type="term" value="F:sphingolipid delta-4 desaturase activity"/>
    <property type="evidence" value="ECO:0007669"/>
    <property type="project" value="TreeGrafter"/>
</dbReference>
<accession>A0A317PGP1</accession>
<dbReference type="AlphaFoldDB" id="A0A317PGP1"/>
<keyword evidence="4" id="KW-1185">Reference proteome</keyword>
<sequence>MDHRQFLASLSPEQCRDLTEKSDRRGLAQLALHWGAILLVGGLIAARVPFWPLLLPLQGVLLVFLFTLLHEASHQTPFRAPWLNMLAAWSSGLVIGLPPRWFRYFHFAHHRFTQIPGKDPELAEPKPESWAQYLTYVSGIPVWISHARALARNAAGRCTDDYVPAARRDAVRDEARIMIGVYMALLTLSLALGTPVLVFVWLLPMLLGQPFLRLYLLAEHGRCAYVANMLENTRTTLSNRLVRRLAWNMPYHAEHHSYPTVPFHRLPDLHRLIAPHLAVTEAGYASFHARYAPDLNGSAAPARAEPPAP</sequence>
<dbReference type="RefSeq" id="WP_110033333.1">
    <property type="nucleotide sequence ID" value="NZ_QGTR01000004.1"/>
</dbReference>